<reference evidence="1 2" key="1">
    <citation type="journal article" date="2019" name="Nat. Med.">
        <title>A library of human gut bacterial isolates paired with longitudinal multiomics data enables mechanistic microbiome research.</title>
        <authorList>
            <person name="Poyet M."/>
            <person name="Groussin M."/>
            <person name="Gibbons S.M."/>
            <person name="Avila-Pacheco J."/>
            <person name="Jiang X."/>
            <person name="Kearney S.M."/>
            <person name="Perrotta A.R."/>
            <person name="Berdy B."/>
            <person name="Zhao S."/>
            <person name="Lieberman T.D."/>
            <person name="Swanson P.K."/>
            <person name="Smith M."/>
            <person name="Roesemann S."/>
            <person name="Alexander J.E."/>
            <person name="Rich S.A."/>
            <person name="Livny J."/>
            <person name="Vlamakis H."/>
            <person name="Clish C."/>
            <person name="Bullock K."/>
            <person name="Deik A."/>
            <person name="Scott J."/>
            <person name="Pierce K.A."/>
            <person name="Xavier R.J."/>
            <person name="Alm E.J."/>
        </authorList>
    </citation>
    <scope>NUCLEOTIDE SEQUENCE [LARGE SCALE GENOMIC DNA]</scope>
    <source>
        <strain evidence="1 2">BIOML-A1</strain>
    </source>
</reference>
<organism evidence="1 2">
    <name type="scientific">Blautia wexlerae</name>
    <dbReference type="NCBI Taxonomy" id="418240"/>
    <lineage>
        <taxon>Bacteria</taxon>
        <taxon>Bacillati</taxon>
        <taxon>Bacillota</taxon>
        <taxon>Clostridia</taxon>
        <taxon>Lachnospirales</taxon>
        <taxon>Lachnospiraceae</taxon>
        <taxon>Blautia</taxon>
    </lineage>
</organism>
<dbReference type="GeneID" id="75078254"/>
<evidence type="ECO:0000313" key="1">
    <source>
        <dbReference type="EMBL" id="MZL34407.1"/>
    </source>
</evidence>
<dbReference type="EMBL" id="WWVQ01000039">
    <property type="protein sequence ID" value="MZL34407.1"/>
    <property type="molecule type" value="Genomic_DNA"/>
</dbReference>
<dbReference type="RefSeq" id="WP_025579443.1">
    <property type="nucleotide sequence ID" value="NZ_BTHH01000027.1"/>
</dbReference>
<proteinExistence type="predicted"/>
<comment type="caution">
    <text evidence="1">The sequence shown here is derived from an EMBL/GenBank/DDBJ whole genome shotgun (WGS) entry which is preliminary data.</text>
</comment>
<accession>A0A6L8T4G7</accession>
<protein>
    <submittedName>
        <fullName evidence="1">Uncharacterized protein</fullName>
    </submittedName>
</protein>
<name>A0A6L8T4G7_9FIRM</name>
<dbReference type="AlphaFoldDB" id="A0A6L8T4G7"/>
<gene>
    <name evidence="1" type="ORF">GT728_14670</name>
</gene>
<evidence type="ECO:0000313" key="2">
    <source>
        <dbReference type="Proteomes" id="UP000477285"/>
    </source>
</evidence>
<sequence>MIKIETKVLFQERVMVMALAQATKSHEPTYTINDAMDVLLSRLDEAIDDMESDRVQIVEEAWAEIDAI</sequence>
<dbReference type="Proteomes" id="UP000477285">
    <property type="component" value="Unassembled WGS sequence"/>
</dbReference>